<dbReference type="CDD" id="cd07043">
    <property type="entry name" value="STAS_anti-anti-sigma_factors"/>
    <property type="match status" value="1"/>
</dbReference>
<dbReference type="AlphaFoldDB" id="A0A0N7F3Y8"/>
<dbReference type="RefSeq" id="WP_054291855.1">
    <property type="nucleotide sequence ID" value="NZ_CP012752.1"/>
</dbReference>
<name>A0A0N7F3Y8_9PSEU</name>
<organism evidence="4 5">
    <name type="scientific">Kibdelosporangium phytohabitans</name>
    <dbReference type="NCBI Taxonomy" id="860235"/>
    <lineage>
        <taxon>Bacteria</taxon>
        <taxon>Bacillati</taxon>
        <taxon>Actinomycetota</taxon>
        <taxon>Actinomycetes</taxon>
        <taxon>Pseudonocardiales</taxon>
        <taxon>Pseudonocardiaceae</taxon>
        <taxon>Kibdelosporangium</taxon>
    </lineage>
</organism>
<dbReference type="Proteomes" id="UP000063699">
    <property type="component" value="Chromosome"/>
</dbReference>
<evidence type="ECO:0000259" key="3">
    <source>
        <dbReference type="PROSITE" id="PS50801"/>
    </source>
</evidence>
<dbReference type="InterPro" id="IPR036513">
    <property type="entry name" value="STAS_dom_sf"/>
</dbReference>
<gene>
    <name evidence="4" type="ORF">AOZ06_26345</name>
</gene>
<dbReference type="PANTHER" id="PTHR33495:SF2">
    <property type="entry name" value="ANTI-SIGMA FACTOR ANTAGONIST TM_1081-RELATED"/>
    <property type="match status" value="1"/>
</dbReference>
<dbReference type="PROSITE" id="PS50801">
    <property type="entry name" value="STAS"/>
    <property type="match status" value="1"/>
</dbReference>
<reference evidence="4 5" key="1">
    <citation type="submission" date="2015-07" db="EMBL/GenBank/DDBJ databases">
        <title>Genome sequencing of Kibdelosporangium phytohabitans.</title>
        <authorList>
            <person name="Qin S."/>
            <person name="Xing K."/>
        </authorList>
    </citation>
    <scope>NUCLEOTIDE SEQUENCE [LARGE SCALE GENOMIC DNA]</scope>
    <source>
        <strain evidence="4 5">KLBMP1111</strain>
    </source>
</reference>
<dbReference type="STRING" id="860235.AOZ06_26345"/>
<proteinExistence type="inferred from homology"/>
<comment type="similarity">
    <text evidence="1 2">Belongs to the anti-sigma-factor antagonist family.</text>
</comment>
<sequence>MKQLLRIAAGQVRAAWVLSVAGEIDLSTVDQLDKAVVAAVNEAAGGLVVLDLTEVTFLSSNGMASLLQGNELAATAGIDVRVVVAASGAVRRALEITGLMEFLAIYPTLSDALTL</sequence>
<evidence type="ECO:0000256" key="1">
    <source>
        <dbReference type="ARBA" id="ARBA00009013"/>
    </source>
</evidence>
<dbReference type="NCBIfam" id="TIGR00377">
    <property type="entry name" value="ant_ant_sig"/>
    <property type="match status" value="1"/>
</dbReference>
<dbReference type="InterPro" id="IPR003658">
    <property type="entry name" value="Anti-sigma_ant"/>
</dbReference>
<accession>A0A0N7F3Y8</accession>
<dbReference type="KEGG" id="kphy:AOZ06_26345"/>
<evidence type="ECO:0000313" key="5">
    <source>
        <dbReference type="Proteomes" id="UP000063699"/>
    </source>
</evidence>
<dbReference type="EMBL" id="CP012752">
    <property type="protein sequence ID" value="ALG09951.1"/>
    <property type="molecule type" value="Genomic_DNA"/>
</dbReference>
<evidence type="ECO:0000313" key="4">
    <source>
        <dbReference type="EMBL" id="ALG09951.1"/>
    </source>
</evidence>
<dbReference type="Pfam" id="PF01740">
    <property type="entry name" value="STAS"/>
    <property type="match status" value="1"/>
</dbReference>
<dbReference type="InterPro" id="IPR002645">
    <property type="entry name" value="STAS_dom"/>
</dbReference>
<dbReference type="SUPFAM" id="SSF52091">
    <property type="entry name" value="SpoIIaa-like"/>
    <property type="match status" value="1"/>
</dbReference>
<dbReference type="PANTHER" id="PTHR33495">
    <property type="entry name" value="ANTI-SIGMA FACTOR ANTAGONIST TM_1081-RELATED-RELATED"/>
    <property type="match status" value="1"/>
</dbReference>
<dbReference type="GO" id="GO:0043856">
    <property type="term" value="F:anti-sigma factor antagonist activity"/>
    <property type="evidence" value="ECO:0007669"/>
    <property type="project" value="InterPro"/>
</dbReference>
<feature type="domain" description="STAS" evidence="3">
    <location>
        <begin position="17"/>
        <end position="115"/>
    </location>
</feature>
<keyword evidence="5" id="KW-1185">Reference proteome</keyword>
<dbReference type="Gene3D" id="3.30.750.24">
    <property type="entry name" value="STAS domain"/>
    <property type="match status" value="1"/>
</dbReference>
<evidence type="ECO:0000256" key="2">
    <source>
        <dbReference type="RuleBase" id="RU003749"/>
    </source>
</evidence>
<protein>
    <recommendedName>
        <fullName evidence="2">Anti-sigma factor antagonist</fullName>
    </recommendedName>
</protein>